<dbReference type="PROSITE" id="PS50850">
    <property type="entry name" value="MFS"/>
    <property type="match status" value="1"/>
</dbReference>
<dbReference type="Proteomes" id="UP000313849">
    <property type="component" value="Unassembled WGS sequence"/>
</dbReference>
<dbReference type="SUPFAM" id="SSF103473">
    <property type="entry name" value="MFS general substrate transporter"/>
    <property type="match status" value="1"/>
</dbReference>
<feature type="transmembrane region" description="Helical" evidence="5">
    <location>
        <begin position="18"/>
        <end position="43"/>
    </location>
</feature>
<protein>
    <submittedName>
        <fullName evidence="7">MFS transporter</fullName>
    </submittedName>
</protein>
<dbReference type="EMBL" id="VENP01000019">
    <property type="protein sequence ID" value="TNU74931.1"/>
    <property type="molecule type" value="Genomic_DNA"/>
</dbReference>
<dbReference type="InterPro" id="IPR036259">
    <property type="entry name" value="MFS_trans_sf"/>
</dbReference>
<evidence type="ECO:0000256" key="3">
    <source>
        <dbReference type="ARBA" id="ARBA00022989"/>
    </source>
</evidence>
<name>A0A5C5BDZ2_9MICO</name>
<dbReference type="PANTHER" id="PTHR23534">
    <property type="entry name" value="MFS PERMEASE"/>
    <property type="match status" value="1"/>
</dbReference>
<keyword evidence="4 5" id="KW-0472">Membrane</keyword>
<organism evidence="7 8">
    <name type="scientific">Miniimonas arenae</name>
    <dbReference type="NCBI Taxonomy" id="676201"/>
    <lineage>
        <taxon>Bacteria</taxon>
        <taxon>Bacillati</taxon>
        <taxon>Actinomycetota</taxon>
        <taxon>Actinomycetes</taxon>
        <taxon>Micrococcales</taxon>
        <taxon>Beutenbergiaceae</taxon>
        <taxon>Miniimonas</taxon>
    </lineage>
</organism>
<evidence type="ECO:0000313" key="8">
    <source>
        <dbReference type="Proteomes" id="UP000313849"/>
    </source>
</evidence>
<dbReference type="PANTHER" id="PTHR23534:SF1">
    <property type="entry name" value="MAJOR FACILITATOR SUPERFAMILY PROTEIN"/>
    <property type="match status" value="1"/>
</dbReference>
<feature type="transmembrane region" description="Helical" evidence="5">
    <location>
        <begin position="392"/>
        <end position="410"/>
    </location>
</feature>
<reference evidence="7 8" key="1">
    <citation type="submission" date="2019-06" db="EMBL/GenBank/DDBJ databases">
        <title>Draft genome sequence of Miniimonas arenae KCTC 19750T isolated from sea sand.</title>
        <authorList>
            <person name="Park S.-J."/>
        </authorList>
    </citation>
    <scope>NUCLEOTIDE SEQUENCE [LARGE SCALE GENOMIC DNA]</scope>
    <source>
        <strain evidence="7 8">KCTC 19750</strain>
    </source>
</reference>
<dbReference type="InterPro" id="IPR020846">
    <property type="entry name" value="MFS_dom"/>
</dbReference>
<dbReference type="GO" id="GO:0005886">
    <property type="term" value="C:plasma membrane"/>
    <property type="evidence" value="ECO:0007669"/>
    <property type="project" value="UniProtKB-SubCell"/>
</dbReference>
<keyword evidence="8" id="KW-1185">Reference proteome</keyword>
<feature type="transmembrane region" description="Helical" evidence="5">
    <location>
        <begin position="300"/>
        <end position="320"/>
    </location>
</feature>
<dbReference type="GO" id="GO:0022857">
    <property type="term" value="F:transmembrane transporter activity"/>
    <property type="evidence" value="ECO:0007669"/>
    <property type="project" value="InterPro"/>
</dbReference>
<feature type="domain" description="Major facilitator superfamily (MFS) profile" evidence="6">
    <location>
        <begin position="17"/>
        <end position="414"/>
    </location>
</feature>
<feature type="transmembrane region" description="Helical" evidence="5">
    <location>
        <begin position="83"/>
        <end position="104"/>
    </location>
</feature>
<dbReference type="Gene3D" id="1.20.1250.20">
    <property type="entry name" value="MFS general substrate transporter like domains"/>
    <property type="match status" value="1"/>
</dbReference>
<feature type="transmembrane region" description="Helical" evidence="5">
    <location>
        <begin position="269"/>
        <end position="293"/>
    </location>
</feature>
<evidence type="ECO:0000256" key="2">
    <source>
        <dbReference type="ARBA" id="ARBA00022692"/>
    </source>
</evidence>
<dbReference type="InterPro" id="IPR011701">
    <property type="entry name" value="MFS"/>
</dbReference>
<comment type="caution">
    <text evidence="7">The sequence shown here is derived from an EMBL/GenBank/DDBJ whole genome shotgun (WGS) entry which is preliminary data.</text>
</comment>
<feature type="transmembrane region" description="Helical" evidence="5">
    <location>
        <begin position="239"/>
        <end position="257"/>
    </location>
</feature>
<keyword evidence="2 5" id="KW-0812">Transmembrane</keyword>
<keyword evidence="3 5" id="KW-1133">Transmembrane helix</keyword>
<sequence>MTAWTDAPAVRRVQRRTLIALSLAQVVGSIGVGASLSVGVLLAEEVTASPTWAGVARTASTVGAALAALPLAMLAVRAGRRTALATGWALASLGALALVGAGTWLNVPLLVLGMLLFGVGSAVGLQSRFAGTDVERPEHRSRALALVVWAGTVGSVLGPNLGRPGELLSERLGTPHLVGAFVIAAVALVAALAVVLVGLRPDPMHVAAANGVRPAAGARGWRGVPEGVRAMLDVERSRHALVALVLAHAAMVLLMTMTPVHMHDHGWTVTFVGLVISGHVLGMYAFSPLVGLLADRFGRAVSIALGGVILLASAAVAILASGSTVGISVSLFLLGVGWSCVLIPAAAEVSDGAPDGVRTLVQGASDTVMNVVAAVAAGLSGPLMAWAGFGHLAWLVGAMAFGVLWAARALHRAGEVRAEEG</sequence>
<feature type="transmembrane region" description="Helical" evidence="5">
    <location>
        <begin position="110"/>
        <end position="131"/>
    </location>
</feature>
<dbReference type="Pfam" id="PF07690">
    <property type="entry name" value="MFS_1"/>
    <property type="match status" value="1"/>
</dbReference>
<proteinExistence type="predicted"/>
<comment type="subcellular location">
    <subcellularLocation>
        <location evidence="1">Cell membrane</location>
        <topology evidence="1">Multi-pass membrane protein</topology>
    </subcellularLocation>
</comment>
<accession>A0A5C5BDZ2</accession>
<feature type="transmembrane region" description="Helical" evidence="5">
    <location>
        <begin position="177"/>
        <end position="199"/>
    </location>
</feature>
<gene>
    <name evidence="7" type="ORF">FH969_06710</name>
</gene>
<feature type="transmembrane region" description="Helical" evidence="5">
    <location>
        <begin position="143"/>
        <end position="162"/>
    </location>
</feature>
<feature type="transmembrane region" description="Helical" evidence="5">
    <location>
        <begin position="55"/>
        <end position="76"/>
    </location>
</feature>
<evidence type="ECO:0000313" key="7">
    <source>
        <dbReference type="EMBL" id="TNU74931.1"/>
    </source>
</evidence>
<evidence type="ECO:0000256" key="1">
    <source>
        <dbReference type="ARBA" id="ARBA00004651"/>
    </source>
</evidence>
<evidence type="ECO:0000256" key="5">
    <source>
        <dbReference type="SAM" id="Phobius"/>
    </source>
</evidence>
<dbReference type="OrthoDB" id="9776171at2"/>
<dbReference type="AlphaFoldDB" id="A0A5C5BDZ2"/>
<evidence type="ECO:0000256" key="4">
    <source>
        <dbReference type="ARBA" id="ARBA00023136"/>
    </source>
</evidence>
<evidence type="ECO:0000259" key="6">
    <source>
        <dbReference type="PROSITE" id="PS50850"/>
    </source>
</evidence>